<dbReference type="Gene3D" id="3.20.20.410">
    <property type="entry name" value="Protein of unknown function UPF0759"/>
    <property type="match status" value="1"/>
</dbReference>
<dbReference type="InterPro" id="IPR002763">
    <property type="entry name" value="DUF72"/>
</dbReference>
<dbReference type="InterPro" id="IPR036520">
    <property type="entry name" value="UPF0759_sf"/>
</dbReference>
<sequence>MRIGTSGWQYRDWRPAKGADETGHLYPAALPQRLWLEHYAARFETVEVNNAFYRLPERSTFEQWRARTPDDFCVAVKMSRYLTHIKRLKDPAEPVARFLSRAEALGDKLGPVLIQLPPTLKADLPALEETLRLFGDRARLVVEPRHETWFTDECRELLTKHRAALCWADRLGRPVTPLWTTTDFLYLRLHEGRAKPWPRYGRAALRTWVERLAAVPESYVFFNNDPGGAAVIDAAVLAAEADRRGLRRTRTPDVKPRP</sequence>
<keyword evidence="1" id="KW-0418">Kinase</keyword>
<proteinExistence type="predicted"/>
<dbReference type="PANTHER" id="PTHR30348:SF4">
    <property type="entry name" value="DUF72 DOMAIN-CONTAINING PROTEIN"/>
    <property type="match status" value="1"/>
</dbReference>
<dbReference type="GO" id="GO:0016301">
    <property type="term" value="F:kinase activity"/>
    <property type="evidence" value="ECO:0007669"/>
    <property type="project" value="UniProtKB-KW"/>
</dbReference>
<dbReference type="SUPFAM" id="SSF117396">
    <property type="entry name" value="TM1631-like"/>
    <property type="match status" value="1"/>
</dbReference>
<keyword evidence="1" id="KW-0808">Transferase</keyword>
<protein>
    <submittedName>
        <fullName evidence="1">Histidine kinase</fullName>
    </submittedName>
</protein>
<dbReference type="EMBL" id="BOMI01000069">
    <property type="protein sequence ID" value="GID75079.1"/>
    <property type="molecule type" value="Genomic_DNA"/>
</dbReference>
<accession>A0ABQ3Y504</accession>
<evidence type="ECO:0000313" key="2">
    <source>
        <dbReference type="Proteomes" id="UP000609879"/>
    </source>
</evidence>
<name>A0ABQ3Y504_9ACTN</name>
<dbReference type="RefSeq" id="WP_239168865.1">
    <property type="nucleotide sequence ID" value="NZ_BAAABO010000036.1"/>
</dbReference>
<gene>
    <name evidence="1" type="ORF">Ade02nite_37200</name>
</gene>
<dbReference type="Proteomes" id="UP000609879">
    <property type="component" value="Unassembled WGS sequence"/>
</dbReference>
<organism evidence="1 2">
    <name type="scientific">Paractinoplanes deccanensis</name>
    <dbReference type="NCBI Taxonomy" id="113561"/>
    <lineage>
        <taxon>Bacteria</taxon>
        <taxon>Bacillati</taxon>
        <taxon>Actinomycetota</taxon>
        <taxon>Actinomycetes</taxon>
        <taxon>Micromonosporales</taxon>
        <taxon>Micromonosporaceae</taxon>
        <taxon>Paractinoplanes</taxon>
    </lineage>
</organism>
<comment type="caution">
    <text evidence="1">The sequence shown here is derived from an EMBL/GenBank/DDBJ whole genome shotgun (WGS) entry which is preliminary data.</text>
</comment>
<dbReference type="Pfam" id="PF01904">
    <property type="entry name" value="DUF72"/>
    <property type="match status" value="1"/>
</dbReference>
<evidence type="ECO:0000313" key="1">
    <source>
        <dbReference type="EMBL" id="GID75079.1"/>
    </source>
</evidence>
<keyword evidence="2" id="KW-1185">Reference proteome</keyword>
<reference evidence="1 2" key="1">
    <citation type="submission" date="2021-01" db="EMBL/GenBank/DDBJ databases">
        <title>Whole genome shotgun sequence of Actinoplanes deccanensis NBRC 13994.</title>
        <authorList>
            <person name="Komaki H."/>
            <person name="Tamura T."/>
        </authorList>
    </citation>
    <scope>NUCLEOTIDE SEQUENCE [LARGE SCALE GENOMIC DNA]</scope>
    <source>
        <strain evidence="1 2">NBRC 13994</strain>
    </source>
</reference>
<dbReference type="PANTHER" id="PTHR30348">
    <property type="entry name" value="UNCHARACTERIZED PROTEIN YECE"/>
    <property type="match status" value="1"/>
</dbReference>